<sequence>MTMNSDPTAFALRRSVLSLPASNERAIAKLGSLAMDAVILDLEDAVAEEMKAAARDNIRKFMAAGLAGGREIIIRINDAASPHYQDDLALVLETQPNAVLLPKVRTSDDVLDLSLFLSENDAPDMLRIWAMMETPLAILNAGSIAETGRTRGGRLDCLVVGLNDLRKDTGVMPDPARTYLVPWLMQVVLAGRGFGLSVIDSVSNDFRDLAPFEAECAQGRAMGFDGKMLIHPAQIDAANRHFQPSESEIADARAIIDAFSAAGAASLNALSVGGRMVERLHFQQALALIAKVDIIRARSA</sequence>
<comment type="caution">
    <text evidence="8">The sequence shown here is derived from an EMBL/GenBank/DDBJ whole genome shotgun (WGS) entry which is preliminary data.</text>
</comment>
<dbReference type="SUPFAM" id="SSF51621">
    <property type="entry name" value="Phosphoenolpyruvate/pyruvate domain"/>
    <property type="match status" value="1"/>
</dbReference>
<feature type="binding site" evidence="5">
    <location>
        <position position="75"/>
    </location>
    <ligand>
        <name>substrate</name>
    </ligand>
</feature>
<organism evidence="8 9">
    <name type="scientific">Rhizobium setariae</name>
    <dbReference type="NCBI Taxonomy" id="2801340"/>
    <lineage>
        <taxon>Bacteria</taxon>
        <taxon>Pseudomonadati</taxon>
        <taxon>Pseudomonadota</taxon>
        <taxon>Alphaproteobacteria</taxon>
        <taxon>Hyphomicrobiales</taxon>
        <taxon>Rhizobiaceae</taxon>
        <taxon>Rhizobium/Agrobacterium group</taxon>
        <taxon>Rhizobium</taxon>
    </lineage>
</organism>
<feature type="binding site" evidence="6">
    <location>
        <position position="133"/>
    </location>
    <ligand>
        <name>Mg(2+)</name>
        <dbReference type="ChEBI" id="CHEBI:18420"/>
    </ligand>
</feature>
<dbReference type="InterPro" id="IPR040186">
    <property type="entry name" value="Citramalyl-CoA_lyase"/>
</dbReference>
<gene>
    <name evidence="8" type="ORF">JJB09_18680</name>
</gene>
<evidence type="ECO:0000313" key="9">
    <source>
        <dbReference type="Proteomes" id="UP000633219"/>
    </source>
</evidence>
<dbReference type="Pfam" id="PF03328">
    <property type="entry name" value="HpcH_HpaI"/>
    <property type="match status" value="1"/>
</dbReference>
<dbReference type="Gene3D" id="3.20.20.60">
    <property type="entry name" value="Phosphoenolpyruvate-binding domains"/>
    <property type="match status" value="1"/>
</dbReference>
<protein>
    <submittedName>
        <fullName evidence="8">CoA ester lyase</fullName>
    </submittedName>
</protein>
<feature type="binding site" evidence="6">
    <location>
        <position position="164"/>
    </location>
    <ligand>
        <name>Mg(2+)</name>
        <dbReference type="ChEBI" id="CHEBI:18420"/>
    </ligand>
</feature>
<accession>A0A936YSN7</accession>
<dbReference type="AlphaFoldDB" id="A0A936YSN7"/>
<keyword evidence="9" id="KW-1185">Reference proteome</keyword>
<dbReference type="InterPro" id="IPR015813">
    <property type="entry name" value="Pyrv/PenolPyrv_kinase-like_dom"/>
</dbReference>
<dbReference type="InterPro" id="IPR005000">
    <property type="entry name" value="Aldolase/citrate-lyase_domain"/>
</dbReference>
<keyword evidence="3 6" id="KW-0479">Metal-binding</keyword>
<evidence type="ECO:0000256" key="5">
    <source>
        <dbReference type="PIRSR" id="PIRSR015582-1"/>
    </source>
</evidence>
<dbReference type="Proteomes" id="UP000633219">
    <property type="component" value="Unassembled WGS sequence"/>
</dbReference>
<evidence type="ECO:0000256" key="4">
    <source>
        <dbReference type="ARBA" id="ARBA00022842"/>
    </source>
</evidence>
<name>A0A936YSN7_9HYPH</name>
<dbReference type="GO" id="GO:0106064">
    <property type="term" value="P:regulation of cobalamin metabolic process"/>
    <property type="evidence" value="ECO:0007669"/>
    <property type="project" value="TreeGrafter"/>
</dbReference>
<dbReference type="RefSeq" id="WP_201661650.1">
    <property type="nucleotide sequence ID" value="NZ_JAEQNC010000011.1"/>
</dbReference>
<dbReference type="PANTHER" id="PTHR11105">
    <property type="entry name" value="CITRATE LYASE SUBUNIT BETA-RELATED"/>
    <property type="match status" value="1"/>
</dbReference>
<feature type="domain" description="HpcH/HpaI aldolase/citrate lyase" evidence="7">
    <location>
        <begin position="14"/>
        <end position="232"/>
    </location>
</feature>
<dbReference type="PIRSF" id="PIRSF015582">
    <property type="entry name" value="Cit_lyase_B"/>
    <property type="match status" value="1"/>
</dbReference>
<evidence type="ECO:0000259" key="7">
    <source>
        <dbReference type="Pfam" id="PF03328"/>
    </source>
</evidence>
<evidence type="ECO:0000256" key="3">
    <source>
        <dbReference type="ARBA" id="ARBA00022723"/>
    </source>
</evidence>
<feature type="binding site" evidence="5">
    <location>
        <position position="133"/>
    </location>
    <ligand>
        <name>substrate</name>
    </ligand>
</feature>
<comment type="cofactor">
    <cofactor evidence="1">
        <name>Mg(2+)</name>
        <dbReference type="ChEBI" id="CHEBI:18420"/>
    </cofactor>
</comment>
<dbReference type="PANTHER" id="PTHR11105:SF0">
    <property type="entry name" value="CITRAMALYL-COA LYASE, MITOCHONDRIAL"/>
    <property type="match status" value="1"/>
</dbReference>
<evidence type="ECO:0000256" key="6">
    <source>
        <dbReference type="PIRSR" id="PIRSR015582-2"/>
    </source>
</evidence>
<dbReference type="InterPro" id="IPR040442">
    <property type="entry name" value="Pyrv_kinase-like_dom_sf"/>
</dbReference>
<comment type="similarity">
    <text evidence="2">Belongs to the HpcH/HpaI aldolase family.</text>
</comment>
<keyword evidence="8" id="KW-0456">Lyase</keyword>
<proteinExistence type="inferred from homology"/>
<evidence type="ECO:0000256" key="1">
    <source>
        <dbReference type="ARBA" id="ARBA00001946"/>
    </source>
</evidence>
<dbReference type="GO" id="GO:0047777">
    <property type="term" value="F:(S)-citramalyl-CoA lyase activity"/>
    <property type="evidence" value="ECO:0007669"/>
    <property type="project" value="TreeGrafter"/>
</dbReference>
<dbReference type="EMBL" id="JAEQNC010000011">
    <property type="protein sequence ID" value="MBL0374051.1"/>
    <property type="molecule type" value="Genomic_DNA"/>
</dbReference>
<reference evidence="8" key="1">
    <citation type="submission" date="2021-01" db="EMBL/GenBank/DDBJ databases">
        <title>Rhizobium sp. strain KVB221 16S ribosomal RNA gene Genome sequencing and assembly.</title>
        <authorList>
            <person name="Kang M."/>
        </authorList>
    </citation>
    <scope>NUCLEOTIDE SEQUENCE</scope>
    <source>
        <strain evidence="8">KVB221</strain>
    </source>
</reference>
<evidence type="ECO:0000313" key="8">
    <source>
        <dbReference type="EMBL" id="MBL0374051.1"/>
    </source>
</evidence>
<evidence type="ECO:0000256" key="2">
    <source>
        <dbReference type="ARBA" id="ARBA00005568"/>
    </source>
</evidence>
<dbReference type="InterPro" id="IPR011206">
    <property type="entry name" value="Citrate_lyase_beta/mcl1/mcl2"/>
</dbReference>
<keyword evidence="4 6" id="KW-0460">Magnesium</keyword>
<dbReference type="GO" id="GO:0046872">
    <property type="term" value="F:metal ion binding"/>
    <property type="evidence" value="ECO:0007669"/>
    <property type="project" value="UniProtKB-KW"/>
</dbReference>